<name>A0AAD6ICE9_PENCN</name>
<protein>
    <recommendedName>
        <fullName evidence="4">Ankyrin repeat protein</fullName>
    </recommendedName>
</protein>
<organism evidence="2 3">
    <name type="scientific">Penicillium canescens</name>
    <dbReference type="NCBI Taxonomy" id="5083"/>
    <lineage>
        <taxon>Eukaryota</taxon>
        <taxon>Fungi</taxon>
        <taxon>Dikarya</taxon>
        <taxon>Ascomycota</taxon>
        <taxon>Pezizomycotina</taxon>
        <taxon>Eurotiomycetes</taxon>
        <taxon>Eurotiomycetidae</taxon>
        <taxon>Eurotiales</taxon>
        <taxon>Aspergillaceae</taxon>
        <taxon>Penicillium</taxon>
    </lineage>
</organism>
<reference evidence="2" key="2">
    <citation type="submission" date="2023-01" db="EMBL/GenBank/DDBJ databases">
        <authorList>
            <person name="Petersen C."/>
        </authorList>
    </citation>
    <scope>NUCLEOTIDE SEQUENCE</scope>
    <source>
        <strain evidence="2">IBT 15450</strain>
    </source>
</reference>
<keyword evidence="1" id="KW-0040">ANK repeat</keyword>
<accession>A0AAD6ICE9</accession>
<dbReference type="AlphaFoldDB" id="A0AAD6ICE9"/>
<evidence type="ECO:0000313" key="2">
    <source>
        <dbReference type="EMBL" id="KAJ6043071.1"/>
    </source>
</evidence>
<dbReference type="InterPro" id="IPR036770">
    <property type="entry name" value="Ankyrin_rpt-contain_sf"/>
</dbReference>
<dbReference type="InterPro" id="IPR002110">
    <property type="entry name" value="Ankyrin_rpt"/>
</dbReference>
<dbReference type="Pfam" id="PF00023">
    <property type="entry name" value="Ank"/>
    <property type="match status" value="1"/>
</dbReference>
<keyword evidence="3" id="KW-1185">Reference proteome</keyword>
<dbReference type="PROSITE" id="PS50088">
    <property type="entry name" value="ANK_REPEAT"/>
    <property type="match status" value="1"/>
</dbReference>
<dbReference type="EMBL" id="JAQJZL010000004">
    <property type="protein sequence ID" value="KAJ6043071.1"/>
    <property type="molecule type" value="Genomic_DNA"/>
</dbReference>
<dbReference type="PROSITE" id="PS50297">
    <property type="entry name" value="ANK_REP_REGION"/>
    <property type="match status" value="1"/>
</dbReference>
<feature type="repeat" description="ANK" evidence="1">
    <location>
        <begin position="128"/>
        <end position="160"/>
    </location>
</feature>
<proteinExistence type="predicted"/>
<evidence type="ECO:0000256" key="1">
    <source>
        <dbReference type="PROSITE-ProRule" id="PRU00023"/>
    </source>
</evidence>
<gene>
    <name evidence="2" type="ORF">N7460_004426</name>
</gene>
<reference evidence="2" key="1">
    <citation type="journal article" date="2023" name="IMA Fungus">
        <title>Comparative genomic study of the Penicillium genus elucidates a diverse pangenome and 15 lateral gene transfer events.</title>
        <authorList>
            <person name="Petersen C."/>
            <person name="Sorensen T."/>
            <person name="Nielsen M.R."/>
            <person name="Sondergaard T.E."/>
            <person name="Sorensen J.L."/>
            <person name="Fitzpatrick D.A."/>
            <person name="Frisvad J.C."/>
            <person name="Nielsen K.L."/>
        </authorList>
    </citation>
    <scope>NUCLEOTIDE SEQUENCE</scope>
    <source>
        <strain evidence="2">IBT 15450</strain>
    </source>
</reference>
<comment type="caution">
    <text evidence="2">The sequence shown here is derived from an EMBL/GenBank/DDBJ whole genome shotgun (WGS) entry which is preliminary data.</text>
</comment>
<dbReference type="Gene3D" id="1.25.40.20">
    <property type="entry name" value="Ankyrin repeat-containing domain"/>
    <property type="match status" value="1"/>
</dbReference>
<dbReference type="SUPFAM" id="SSF48403">
    <property type="entry name" value="Ankyrin repeat"/>
    <property type="match status" value="1"/>
</dbReference>
<sequence>MKKLPLSPKKQIINANRHLHLRRNIPIFFDHGANVDSTHSIRDGLALLKAVRKRKNVLVEILLRKTTDRARTRALALEIEQEDTVTATILLTHGVCCDFEESDRPLSEEPLAYQDYDYLDLKLLRAEDITPPLIRAARLGNVALVKLLLAHGADANIFLTMS</sequence>
<evidence type="ECO:0000313" key="3">
    <source>
        <dbReference type="Proteomes" id="UP001219568"/>
    </source>
</evidence>
<evidence type="ECO:0008006" key="4">
    <source>
        <dbReference type="Google" id="ProtNLM"/>
    </source>
</evidence>
<dbReference type="Proteomes" id="UP001219568">
    <property type="component" value="Unassembled WGS sequence"/>
</dbReference>